<evidence type="ECO:0000313" key="2">
    <source>
        <dbReference type="EMBL" id="GAH11005.1"/>
    </source>
</evidence>
<protein>
    <recommendedName>
        <fullName evidence="1">GIY-YIG domain-containing protein</fullName>
    </recommendedName>
</protein>
<name>X1DS04_9ZZZZ</name>
<evidence type="ECO:0000259" key="1">
    <source>
        <dbReference type="SMART" id="SM00465"/>
    </source>
</evidence>
<feature type="domain" description="GIY-YIG" evidence="1">
    <location>
        <begin position="15"/>
        <end position="83"/>
    </location>
</feature>
<dbReference type="SUPFAM" id="SSF82771">
    <property type="entry name" value="GIY-YIG endonuclease"/>
    <property type="match status" value="1"/>
</dbReference>
<accession>X1DS04</accession>
<dbReference type="AlphaFoldDB" id="X1DS04"/>
<sequence length="140" mass="17042">MKKLNKLKKYYFAPICGIYFLFDYNNKLIYIGKSINIHNRIRRHEIKSINYYSIIEFQECDLEKMEKYYIDKYNPKYNKHHKNKFRDLGILNKYIQESGLRKNWIAEQLDIPQSTLSHYQNGTRTMPALINNRIIKLISR</sequence>
<dbReference type="EMBL" id="BART01033781">
    <property type="protein sequence ID" value="GAH11005.1"/>
    <property type="molecule type" value="Genomic_DNA"/>
</dbReference>
<dbReference type="Pfam" id="PF01541">
    <property type="entry name" value="GIY-YIG"/>
    <property type="match status" value="1"/>
</dbReference>
<dbReference type="GO" id="GO:0003677">
    <property type="term" value="F:DNA binding"/>
    <property type="evidence" value="ECO:0007669"/>
    <property type="project" value="InterPro"/>
</dbReference>
<reference evidence="2" key="1">
    <citation type="journal article" date="2014" name="Front. Microbiol.">
        <title>High frequency of phylogenetically diverse reductive dehalogenase-homologous genes in deep subseafloor sedimentary metagenomes.</title>
        <authorList>
            <person name="Kawai M."/>
            <person name="Futagami T."/>
            <person name="Toyoda A."/>
            <person name="Takaki Y."/>
            <person name="Nishi S."/>
            <person name="Hori S."/>
            <person name="Arai W."/>
            <person name="Tsubouchi T."/>
            <person name="Morono Y."/>
            <person name="Uchiyama I."/>
            <person name="Ito T."/>
            <person name="Fujiyama A."/>
            <person name="Inagaki F."/>
            <person name="Takami H."/>
        </authorList>
    </citation>
    <scope>NUCLEOTIDE SEQUENCE</scope>
    <source>
        <strain evidence="2">Expedition CK06-06</strain>
    </source>
</reference>
<dbReference type="InterPro" id="IPR035901">
    <property type="entry name" value="GIY-YIG_endonuc_sf"/>
</dbReference>
<dbReference type="SMART" id="SM00465">
    <property type="entry name" value="GIYc"/>
    <property type="match status" value="1"/>
</dbReference>
<comment type="caution">
    <text evidence="2">The sequence shown here is derived from an EMBL/GenBank/DDBJ whole genome shotgun (WGS) entry which is preliminary data.</text>
</comment>
<dbReference type="Gene3D" id="3.40.1440.10">
    <property type="entry name" value="GIY-YIG endonuclease"/>
    <property type="match status" value="1"/>
</dbReference>
<dbReference type="SUPFAM" id="SSF47413">
    <property type="entry name" value="lambda repressor-like DNA-binding domains"/>
    <property type="match status" value="1"/>
</dbReference>
<dbReference type="InterPro" id="IPR000305">
    <property type="entry name" value="GIY-YIG_endonuc"/>
</dbReference>
<proteinExistence type="predicted"/>
<organism evidence="2">
    <name type="scientific">marine sediment metagenome</name>
    <dbReference type="NCBI Taxonomy" id="412755"/>
    <lineage>
        <taxon>unclassified sequences</taxon>
        <taxon>metagenomes</taxon>
        <taxon>ecological metagenomes</taxon>
    </lineage>
</organism>
<gene>
    <name evidence="2" type="ORF">S01H4_57926</name>
</gene>
<dbReference type="InterPro" id="IPR010982">
    <property type="entry name" value="Lambda_DNA-bd_dom_sf"/>
</dbReference>